<keyword evidence="1" id="KW-1133">Transmembrane helix</keyword>
<dbReference type="EMBL" id="FRBH01000017">
    <property type="protein sequence ID" value="SHL73553.1"/>
    <property type="molecule type" value="Genomic_DNA"/>
</dbReference>
<dbReference type="Proteomes" id="UP000184120">
    <property type="component" value="Unassembled WGS sequence"/>
</dbReference>
<evidence type="ECO:0000313" key="3">
    <source>
        <dbReference type="EMBL" id="GGF10698.1"/>
    </source>
</evidence>
<keyword evidence="1" id="KW-0472">Membrane</keyword>
<feature type="transmembrane region" description="Helical" evidence="1">
    <location>
        <begin position="331"/>
        <end position="350"/>
    </location>
</feature>
<reference evidence="6" key="4">
    <citation type="journal article" date="2019" name="Int. J. Syst. Evol. Microbiol.">
        <title>The Global Catalogue of Microorganisms (GCM) 10K type strain sequencing project: providing services to taxonomists for standard genome sequencing and annotation.</title>
        <authorList>
            <consortium name="The Broad Institute Genomics Platform"/>
            <consortium name="The Broad Institute Genome Sequencing Center for Infectious Disease"/>
            <person name="Wu L."/>
            <person name="Ma J."/>
        </authorList>
    </citation>
    <scope>NUCLEOTIDE SEQUENCE [LARGE SCALE GENOMIC DNA]</scope>
    <source>
        <strain evidence="6">CGMCC 1.12707</strain>
    </source>
</reference>
<dbReference type="AlphaFoldDB" id="A0A1M7D2E1"/>
<dbReference type="SUPFAM" id="SSF48452">
    <property type="entry name" value="TPR-like"/>
    <property type="match status" value="2"/>
</dbReference>
<dbReference type="InterPro" id="IPR019734">
    <property type="entry name" value="TPR_rpt"/>
</dbReference>
<evidence type="ECO:0000313" key="6">
    <source>
        <dbReference type="Proteomes" id="UP000650994"/>
    </source>
</evidence>
<dbReference type="Gene3D" id="1.25.40.10">
    <property type="entry name" value="Tetratricopeptide repeat domain"/>
    <property type="match status" value="1"/>
</dbReference>
<evidence type="ECO:0000256" key="1">
    <source>
        <dbReference type="SAM" id="Phobius"/>
    </source>
</evidence>
<dbReference type="EMBL" id="BMFL01000028">
    <property type="protein sequence ID" value="GGF10698.1"/>
    <property type="molecule type" value="Genomic_DNA"/>
</dbReference>
<name>A0A1M7D2E1_9FLAO</name>
<reference evidence="5" key="2">
    <citation type="submission" date="2016-11" db="EMBL/GenBank/DDBJ databases">
        <authorList>
            <person name="Varghese N."/>
            <person name="Submissions S."/>
        </authorList>
    </citation>
    <scope>NUCLEOTIDE SEQUENCE [LARGE SCALE GENOMIC DNA]</scope>
    <source>
        <strain evidence="5">DSM 27989</strain>
    </source>
</reference>
<dbReference type="OrthoDB" id="614964at2"/>
<evidence type="ECO:0000313" key="4">
    <source>
        <dbReference type="EMBL" id="SHL73553.1"/>
    </source>
</evidence>
<reference evidence="4" key="3">
    <citation type="submission" date="2016-11" db="EMBL/GenBank/DDBJ databases">
        <authorList>
            <person name="Jaros S."/>
            <person name="Januszkiewicz K."/>
            <person name="Wedrychowicz H."/>
        </authorList>
    </citation>
    <scope>NUCLEOTIDE SEQUENCE [LARGE SCALE GENOMIC DNA]</scope>
    <source>
        <strain evidence="4">DSM 27989</strain>
    </source>
</reference>
<reference evidence="3" key="5">
    <citation type="submission" date="2024-05" db="EMBL/GenBank/DDBJ databases">
        <authorList>
            <person name="Sun Q."/>
            <person name="Zhou Y."/>
        </authorList>
    </citation>
    <scope>NUCLEOTIDE SEQUENCE</scope>
    <source>
        <strain evidence="3">CGMCC 1.12707</strain>
    </source>
</reference>
<feature type="chain" id="PRO_5012726094" evidence="2">
    <location>
        <begin position="19"/>
        <end position="546"/>
    </location>
</feature>
<keyword evidence="6" id="KW-1185">Reference proteome</keyword>
<organism evidence="4 5">
    <name type="scientific">Chishuiella changwenlii</name>
    <dbReference type="NCBI Taxonomy" id="1434701"/>
    <lineage>
        <taxon>Bacteria</taxon>
        <taxon>Pseudomonadati</taxon>
        <taxon>Bacteroidota</taxon>
        <taxon>Flavobacteriia</taxon>
        <taxon>Flavobacteriales</taxon>
        <taxon>Weeksellaceae</taxon>
        <taxon>Chishuiella</taxon>
    </lineage>
</organism>
<evidence type="ECO:0000313" key="5">
    <source>
        <dbReference type="Proteomes" id="UP000184120"/>
    </source>
</evidence>
<keyword evidence="2" id="KW-0732">Signal</keyword>
<dbReference type="Proteomes" id="UP000650994">
    <property type="component" value="Unassembled WGS sequence"/>
</dbReference>
<protein>
    <submittedName>
        <fullName evidence="4">Tfp pilus assembly protein PilF</fullName>
    </submittedName>
</protein>
<dbReference type="InterPro" id="IPR011990">
    <property type="entry name" value="TPR-like_helical_dom_sf"/>
</dbReference>
<feature type="signal peptide" evidence="2">
    <location>
        <begin position="1"/>
        <end position="18"/>
    </location>
</feature>
<keyword evidence="1" id="KW-0812">Transmembrane</keyword>
<proteinExistence type="predicted"/>
<accession>A0A1M7D2E1</accession>
<dbReference type="SMART" id="SM00028">
    <property type="entry name" value="TPR"/>
    <property type="match status" value="3"/>
</dbReference>
<evidence type="ECO:0000256" key="2">
    <source>
        <dbReference type="SAM" id="SignalP"/>
    </source>
</evidence>
<dbReference type="STRING" id="1434701.SAMN05443634_1179"/>
<gene>
    <name evidence="3" type="ORF">GCM10010984_29790</name>
    <name evidence="4" type="ORF">SAMN05443634_1179</name>
</gene>
<dbReference type="Pfam" id="PF13424">
    <property type="entry name" value="TPR_12"/>
    <property type="match status" value="1"/>
</dbReference>
<sequence>MKYLYFLFFCLFISFCNAQTQKECDELLIKAINERAENNFGESLELLLKVKNRSQQKNWNKQLFLAINNIGVNYYLMLDYGEAIDNYLEAYKIALKNADSNEEMIVLNNIAILYSKERQFAKAEEYFLRAYKIALGKKESLKIGLYAINLATVANEQNQIKKAKKYLTRAIPLLKSNNELLLMAEIAEANNFYLAKQHQKAKEIALKLFYTAQKSSNIEAKSSILILLAQIFQEEKNISRATDYINLLLKDDNMSVENKKDAYKLMAQLSFDAQKYNQAILYKDSVMFTMDSINKIKNGRLFENSKIKFEAQNFQQKLSESTQQLKTERKLFYGFIIGLILLLMLVFWAIRNHFIKLNQRKIIAERNQQIIELELLQEKNEKLLLEQTLQEHNVSSGLNEERLRGEIELKNKQLTSKALSVAARNNLIEDIIAHFSNFNEVRGNPILENKVRELKNHLKKDSEWDHFFNHFDEVNQGFLKRLKEAHSYLNANDLRFISYLYMNLTIKEISSLFNITPEACRKRKERISKKMNLSAEEDLYFYLSNI</sequence>
<reference evidence="3" key="1">
    <citation type="journal article" date="2014" name="Int. J. Syst. Evol. Microbiol.">
        <title>Complete genome of a new Firmicutes species belonging to the dominant human colonic microbiota ('Ruminococcus bicirculans') reveals two chromosomes and a selective capacity to utilize plant glucans.</title>
        <authorList>
            <consortium name="NISC Comparative Sequencing Program"/>
            <person name="Wegmann U."/>
            <person name="Louis P."/>
            <person name="Goesmann A."/>
            <person name="Henrissat B."/>
            <person name="Duncan S.H."/>
            <person name="Flint H.J."/>
        </authorList>
    </citation>
    <scope>NUCLEOTIDE SEQUENCE</scope>
    <source>
        <strain evidence="3">CGMCC 1.12707</strain>
    </source>
</reference>